<dbReference type="InterPro" id="IPR050216">
    <property type="entry name" value="LRR_domain-containing"/>
</dbReference>
<name>A0A7C9BJ36_9BACT</name>
<evidence type="ECO:0000313" key="5">
    <source>
        <dbReference type="Proteomes" id="UP000479293"/>
    </source>
</evidence>
<dbReference type="InterPro" id="IPR032675">
    <property type="entry name" value="LRR_dom_sf"/>
</dbReference>
<protein>
    <submittedName>
        <fullName evidence="4">Leucine-rich repeat domain-containing protein</fullName>
    </submittedName>
</protein>
<dbReference type="InterPro" id="IPR001611">
    <property type="entry name" value="Leu-rich_rpt"/>
</dbReference>
<dbReference type="Pfam" id="PF13855">
    <property type="entry name" value="LRR_8"/>
    <property type="match status" value="2"/>
</dbReference>
<dbReference type="PANTHER" id="PTHR48051">
    <property type="match status" value="1"/>
</dbReference>
<organism evidence="4 5">
    <name type="scientific">Salmonirosea aquatica</name>
    <dbReference type="NCBI Taxonomy" id="2654236"/>
    <lineage>
        <taxon>Bacteria</taxon>
        <taxon>Pseudomonadati</taxon>
        <taxon>Bacteroidota</taxon>
        <taxon>Cytophagia</taxon>
        <taxon>Cytophagales</taxon>
        <taxon>Spirosomataceae</taxon>
        <taxon>Salmonirosea</taxon>
    </lineage>
</organism>
<proteinExistence type="predicted"/>
<gene>
    <name evidence="4" type="ORF">GBK04_11925</name>
</gene>
<dbReference type="PRINTS" id="PR00019">
    <property type="entry name" value="LEURICHRPT"/>
</dbReference>
<dbReference type="PANTHER" id="PTHR48051:SF1">
    <property type="entry name" value="RAS SUPPRESSOR PROTEIN 1"/>
    <property type="match status" value="1"/>
</dbReference>
<keyword evidence="5" id="KW-1185">Reference proteome</keyword>
<accession>A0A7C9BJ36</accession>
<dbReference type="InterPro" id="IPR003591">
    <property type="entry name" value="Leu-rich_rpt_typical-subtyp"/>
</dbReference>
<keyword evidence="1" id="KW-0433">Leucine-rich repeat</keyword>
<dbReference type="SMART" id="SM00364">
    <property type="entry name" value="LRR_BAC"/>
    <property type="match status" value="5"/>
</dbReference>
<comment type="caution">
    <text evidence="4">The sequence shown here is derived from an EMBL/GenBank/DDBJ whole genome shotgun (WGS) entry which is preliminary data.</text>
</comment>
<dbReference type="InterPro" id="IPR055414">
    <property type="entry name" value="LRR_R13L4/SHOC2-like"/>
</dbReference>
<evidence type="ECO:0000256" key="2">
    <source>
        <dbReference type="ARBA" id="ARBA00022737"/>
    </source>
</evidence>
<dbReference type="PROSITE" id="PS51450">
    <property type="entry name" value="LRR"/>
    <property type="match status" value="1"/>
</dbReference>
<keyword evidence="2" id="KW-0677">Repeat</keyword>
<sequence length="460" mass="52760">MKTLLLLVSLLTFGPLLYAQPKVLSHEGLKHEGITEDQLATAYTSTNGIAGAIQIGQNLDTLIRKALSKTTLTNYLLTYGVYVNESGSIDYVLYDLARVKEGRDSLQNLIESALPPLLQDWQLKGLGGKKVRFYRILAMGRPPQPRTVRTGDSLISTLEAARTTLDTLKIKSLHLHQLDLTEVPYDAIYRFPNLEVLDLHQNKLTALDLDMARLPRLKNLDLRENMLSQETLKLTVNRSLKILNVHTNRLTDVPDAARNCKELESLWMGGNKELKFSNRSFRKLRSLHDLNLYGCELTSLPGGIRKLRGLEVLDLYYNTFAELPKPVTRLRKLNQLAVAHNQITTLPKRIDRLKHLQMFYIHHNHLSTLPDRMPRLEKLQLLDLGYNWFSTLPPEILALQNLRELDLSGNNLNTFPVQLSEARYLEKLHLRGNPFLRNETEQAYLPYIQQLEKKPTEVFY</sequence>
<dbReference type="SUPFAM" id="SSF52058">
    <property type="entry name" value="L domain-like"/>
    <property type="match status" value="1"/>
</dbReference>
<feature type="domain" description="Disease resistance R13L4/SHOC-2-like LRR" evidence="3">
    <location>
        <begin position="267"/>
        <end position="359"/>
    </location>
</feature>
<dbReference type="SMART" id="SM00369">
    <property type="entry name" value="LRR_TYP"/>
    <property type="match status" value="8"/>
</dbReference>
<evidence type="ECO:0000259" key="3">
    <source>
        <dbReference type="Pfam" id="PF23598"/>
    </source>
</evidence>
<reference evidence="4 5" key="1">
    <citation type="submission" date="2019-10" db="EMBL/GenBank/DDBJ databases">
        <title>Draft Genome Sequence of Cytophagaceae sp. SJW1-29.</title>
        <authorList>
            <person name="Choi A."/>
        </authorList>
    </citation>
    <scope>NUCLEOTIDE SEQUENCE [LARGE SCALE GENOMIC DNA]</scope>
    <source>
        <strain evidence="4 5">SJW1-29</strain>
    </source>
</reference>
<dbReference type="Proteomes" id="UP000479293">
    <property type="component" value="Unassembled WGS sequence"/>
</dbReference>
<dbReference type="AlphaFoldDB" id="A0A7C9BJ36"/>
<dbReference type="EMBL" id="WHLY01000002">
    <property type="protein sequence ID" value="MPR34055.1"/>
    <property type="molecule type" value="Genomic_DNA"/>
</dbReference>
<evidence type="ECO:0000313" key="4">
    <source>
        <dbReference type="EMBL" id="MPR34055.1"/>
    </source>
</evidence>
<dbReference type="RefSeq" id="WP_152759946.1">
    <property type="nucleotide sequence ID" value="NZ_WHLY01000002.1"/>
</dbReference>
<dbReference type="Pfam" id="PF23598">
    <property type="entry name" value="LRR_14"/>
    <property type="match status" value="1"/>
</dbReference>
<dbReference type="GO" id="GO:0005737">
    <property type="term" value="C:cytoplasm"/>
    <property type="evidence" value="ECO:0007669"/>
    <property type="project" value="TreeGrafter"/>
</dbReference>
<dbReference type="Gene3D" id="3.80.10.10">
    <property type="entry name" value="Ribonuclease Inhibitor"/>
    <property type="match status" value="2"/>
</dbReference>
<evidence type="ECO:0000256" key="1">
    <source>
        <dbReference type="ARBA" id="ARBA00022614"/>
    </source>
</evidence>